<accession>A0A0F7JPD8</accession>
<gene>
    <name evidence="1" type="ORF">SY84_08835</name>
</gene>
<evidence type="ECO:0000313" key="2">
    <source>
        <dbReference type="Proteomes" id="UP000034024"/>
    </source>
</evidence>
<sequence length="164" mass="18718">MKDAALLVRAQEMTTALRAGEQVWMNDVLHLWEWLYGHARDTEGEQALAWAEVAFALVSASPDCWREPLSIRLLMIARFGPQNGHPLLDAHIWTADALKLIPWTPDEYRSVVENSEHQDDTQLDAMAHVNNVIELLSQLAKFLPHPLHPDLQSWLEVRAALRMI</sequence>
<dbReference type="Proteomes" id="UP000034024">
    <property type="component" value="Chromosome"/>
</dbReference>
<protein>
    <submittedName>
        <fullName evidence="1">Uncharacterized protein</fullName>
    </submittedName>
</protein>
<dbReference type="RefSeq" id="WP_046843709.1">
    <property type="nucleotide sequence ID" value="NZ_CP011389.1"/>
</dbReference>
<reference evidence="1 2" key="1">
    <citation type="submission" date="2015-01" db="EMBL/GenBank/DDBJ databases">
        <title>Deinococcus soli/N5/whole genome sequencing.</title>
        <authorList>
            <person name="Kim M.K."/>
            <person name="Srinivasan S."/>
            <person name="Lee J.-J."/>
        </authorList>
    </citation>
    <scope>NUCLEOTIDE SEQUENCE [LARGE SCALE GENOMIC DNA]</scope>
    <source>
        <strain evidence="1 2">N5</strain>
    </source>
</reference>
<dbReference type="EMBL" id="CP011389">
    <property type="protein sequence ID" value="AKH17139.1"/>
    <property type="molecule type" value="Genomic_DNA"/>
</dbReference>
<dbReference type="AlphaFoldDB" id="A0A0F7JPD8"/>
<evidence type="ECO:0000313" key="1">
    <source>
        <dbReference type="EMBL" id="AKH17139.1"/>
    </source>
</evidence>
<keyword evidence="2" id="KW-1185">Reference proteome</keyword>
<dbReference type="PATRIC" id="fig|1309411.5.peg.1801"/>
<dbReference type="KEGG" id="dch:SY84_08835"/>
<proteinExistence type="predicted"/>
<name>A0A0F7JPD8_9DEIO</name>
<organism evidence="1 2">
    <name type="scientific">Deinococcus soli</name>
    <name type="common">ex Cha et al. 2016</name>
    <dbReference type="NCBI Taxonomy" id="1309411"/>
    <lineage>
        <taxon>Bacteria</taxon>
        <taxon>Thermotogati</taxon>
        <taxon>Deinococcota</taxon>
        <taxon>Deinococci</taxon>
        <taxon>Deinococcales</taxon>
        <taxon>Deinococcaceae</taxon>
        <taxon>Deinococcus</taxon>
    </lineage>
</organism>